<sequence>MKLYLAGPMSGYEEWNYPAFLEGAERLRAAGYDVVSPAEIELAEGFDPATPASDYTAADYYAAMRRDIALILDVDGVALLPGWDRSKGARVESAVATAIGIPARVLRVWVDQSERIQADHVPAPVAAPEAEAVAE</sequence>
<keyword evidence="2" id="KW-1185">Reference proteome</keyword>
<dbReference type="Pfam" id="PF14359">
    <property type="entry name" value="DUF4406"/>
    <property type="match status" value="1"/>
</dbReference>
<dbReference type="SUPFAM" id="SSF52309">
    <property type="entry name" value="N-(deoxy)ribosyltransferase-like"/>
    <property type="match status" value="1"/>
</dbReference>
<accession>A0AAF0K0P3</accession>
<dbReference type="Gene3D" id="3.40.50.10400">
    <property type="entry name" value="Hypothetical protein PA1492"/>
    <property type="match status" value="1"/>
</dbReference>
<dbReference type="InterPro" id="IPR025518">
    <property type="entry name" value="DUF4406"/>
</dbReference>
<protein>
    <submittedName>
        <fullName evidence="1">Nucleoside deoxyribosyltransferase</fullName>
    </submittedName>
</protein>
<proteinExistence type="predicted"/>
<evidence type="ECO:0000313" key="2">
    <source>
        <dbReference type="Proteomes" id="UP001241023"/>
    </source>
</evidence>
<dbReference type="EMBL" id="OQ709203">
    <property type="protein sequence ID" value="WGH20318.1"/>
    <property type="molecule type" value="Genomic_DNA"/>
</dbReference>
<dbReference type="Proteomes" id="UP001241023">
    <property type="component" value="Segment"/>
</dbReference>
<evidence type="ECO:0000313" key="1">
    <source>
        <dbReference type="EMBL" id="WGH20318.1"/>
    </source>
</evidence>
<organism evidence="1 2">
    <name type="scientific">Arthrobacter phage MaGuCo</name>
    <dbReference type="NCBI Taxonomy" id="3038363"/>
    <lineage>
        <taxon>Viruses</taxon>
        <taxon>Duplodnaviria</taxon>
        <taxon>Heunggongvirae</taxon>
        <taxon>Uroviricota</taxon>
        <taxon>Caudoviricetes</taxon>
        <taxon>Casidaviridae</taxon>
        <taxon>Liebevirus</taxon>
        <taxon>Liebevirus maguco</taxon>
    </lineage>
</organism>
<reference evidence="1 2" key="1">
    <citation type="submission" date="2023-03" db="EMBL/GenBank/DDBJ databases">
        <authorList>
            <person name="Jones P.T."/>
            <person name="Zarakotas T.R."/>
            <person name="Pitt R.A."/>
            <person name="Hinrichsen E.D."/>
            <person name="Woods I.A."/>
            <person name="Gubitose M.G."/>
            <person name="Lord C.E."/>
            <person name="Wilkes B.M."/>
            <person name="Diggins A.E."/>
            <person name="Parsons M.T."/>
            <person name="Kearns B.S."/>
            <person name="Garlena R.A."/>
            <person name="Russell D.A."/>
            <person name="Jacobs-Sera D."/>
            <person name="Hatfull G.F."/>
        </authorList>
    </citation>
    <scope>NUCLEOTIDE SEQUENCE [LARGE SCALE GENOMIC DNA]</scope>
</reference>
<name>A0AAF0K0P3_9CAUD</name>
<gene>
    <name evidence="1" type="primary">26</name>
    <name evidence="1" type="ORF">SEA_MAGUCO_26</name>
</gene>